<feature type="region of interest" description="Disordered" evidence="1">
    <location>
        <begin position="289"/>
        <end position="316"/>
    </location>
</feature>
<sequence length="333" mass="37018">MIYLLQNDVQTKLGNQVIRFINTIHSRAILHAYSQDQSGAEPYNINGNTFLHKFGRSLSQAKRLGGIFHVHGNHWVALYIDVDNEEIAYGDPADSDSTLAISEPALDKALRWFFSKHIPSLQALDQLDEVILPTARQDLSGDSWNCGIYSFNALSHAFFKDRPLLIHTSSDTAVAGDLARLDVLRQIIAHFNSSNSLTDQAAETQFNVAALLPQLDLKSTDTSLLTSKTICPTKVSAMVKVTSNKKKRKTNFLEEGPSTPVRSLESYLTPKFNVNKANSKRTRIDSTCDGEETLETTMPQGWTESETTQDTPLSHGRPRLGILDELTIEITTD</sequence>
<feature type="compositionally biased region" description="Polar residues" evidence="1">
    <location>
        <begin position="295"/>
        <end position="312"/>
    </location>
</feature>
<keyword evidence="3" id="KW-1185">Reference proteome</keyword>
<dbReference type="Proteomes" id="UP000807469">
    <property type="component" value="Unassembled WGS sequence"/>
</dbReference>
<evidence type="ECO:0008006" key="4">
    <source>
        <dbReference type="Google" id="ProtNLM"/>
    </source>
</evidence>
<organism evidence="2 3">
    <name type="scientific">Pholiota conissans</name>
    <dbReference type="NCBI Taxonomy" id="109636"/>
    <lineage>
        <taxon>Eukaryota</taxon>
        <taxon>Fungi</taxon>
        <taxon>Dikarya</taxon>
        <taxon>Basidiomycota</taxon>
        <taxon>Agaricomycotina</taxon>
        <taxon>Agaricomycetes</taxon>
        <taxon>Agaricomycetidae</taxon>
        <taxon>Agaricales</taxon>
        <taxon>Agaricineae</taxon>
        <taxon>Strophariaceae</taxon>
        <taxon>Pholiota</taxon>
    </lineage>
</organism>
<feature type="non-terminal residue" evidence="2">
    <location>
        <position position="333"/>
    </location>
</feature>
<comment type="caution">
    <text evidence="2">The sequence shown here is derived from an EMBL/GenBank/DDBJ whole genome shotgun (WGS) entry which is preliminary data.</text>
</comment>
<dbReference type="EMBL" id="MU156382">
    <property type="protein sequence ID" value="KAF9470041.1"/>
    <property type="molecule type" value="Genomic_DNA"/>
</dbReference>
<evidence type="ECO:0000256" key="1">
    <source>
        <dbReference type="SAM" id="MobiDB-lite"/>
    </source>
</evidence>
<dbReference type="InterPro" id="IPR038765">
    <property type="entry name" value="Papain-like_cys_pep_sf"/>
</dbReference>
<proteinExistence type="predicted"/>
<name>A0A9P5YLJ4_9AGAR</name>
<dbReference type="SUPFAM" id="SSF54001">
    <property type="entry name" value="Cysteine proteinases"/>
    <property type="match status" value="1"/>
</dbReference>
<dbReference type="AlphaFoldDB" id="A0A9P5YLJ4"/>
<gene>
    <name evidence="2" type="ORF">BDN70DRAFT_940151</name>
</gene>
<reference evidence="2" key="1">
    <citation type="submission" date="2020-11" db="EMBL/GenBank/DDBJ databases">
        <authorList>
            <consortium name="DOE Joint Genome Institute"/>
            <person name="Ahrendt S."/>
            <person name="Riley R."/>
            <person name="Andreopoulos W."/>
            <person name="Labutti K."/>
            <person name="Pangilinan J."/>
            <person name="Ruiz-Duenas F.J."/>
            <person name="Barrasa J.M."/>
            <person name="Sanchez-Garcia M."/>
            <person name="Camarero S."/>
            <person name="Miyauchi S."/>
            <person name="Serrano A."/>
            <person name="Linde D."/>
            <person name="Babiker R."/>
            <person name="Drula E."/>
            <person name="Ayuso-Fernandez I."/>
            <person name="Pacheco R."/>
            <person name="Padilla G."/>
            <person name="Ferreira P."/>
            <person name="Barriuso J."/>
            <person name="Kellner H."/>
            <person name="Castanera R."/>
            <person name="Alfaro M."/>
            <person name="Ramirez L."/>
            <person name="Pisabarro A.G."/>
            <person name="Kuo A."/>
            <person name="Tritt A."/>
            <person name="Lipzen A."/>
            <person name="He G."/>
            <person name="Yan M."/>
            <person name="Ng V."/>
            <person name="Cullen D."/>
            <person name="Martin F."/>
            <person name="Rosso M.-N."/>
            <person name="Henrissat B."/>
            <person name="Hibbett D."/>
            <person name="Martinez A.T."/>
            <person name="Grigoriev I.V."/>
        </authorList>
    </citation>
    <scope>NUCLEOTIDE SEQUENCE</scope>
    <source>
        <strain evidence="2">CIRM-BRFM 674</strain>
    </source>
</reference>
<evidence type="ECO:0000313" key="3">
    <source>
        <dbReference type="Proteomes" id="UP000807469"/>
    </source>
</evidence>
<dbReference type="OrthoDB" id="3047025at2759"/>
<protein>
    <recommendedName>
        <fullName evidence="4">Ubiquitin-like protease family profile domain-containing protein</fullName>
    </recommendedName>
</protein>
<accession>A0A9P5YLJ4</accession>
<evidence type="ECO:0000313" key="2">
    <source>
        <dbReference type="EMBL" id="KAF9470041.1"/>
    </source>
</evidence>